<organism evidence="1 2">
    <name type="scientific">Trema orientale</name>
    <name type="common">Charcoal tree</name>
    <name type="synonym">Celtis orientalis</name>
    <dbReference type="NCBI Taxonomy" id="63057"/>
    <lineage>
        <taxon>Eukaryota</taxon>
        <taxon>Viridiplantae</taxon>
        <taxon>Streptophyta</taxon>
        <taxon>Embryophyta</taxon>
        <taxon>Tracheophyta</taxon>
        <taxon>Spermatophyta</taxon>
        <taxon>Magnoliopsida</taxon>
        <taxon>eudicotyledons</taxon>
        <taxon>Gunneridae</taxon>
        <taxon>Pentapetalae</taxon>
        <taxon>rosids</taxon>
        <taxon>fabids</taxon>
        <taxon>Rosales</taxon>
        <taxon>Cannabaceae</taxon>
        <taxon>Trema</taxon>
    </lineage>
</organism>
<dbReference type="OrthoDB" id="10259024at2759"/>
<protein>
    <submittedName>
        <fullName evidence="1">Uncharacterized protein</fullName>
    </submittedName>
</protein>
<sequence length="98" mass="11032">MSIRFSAIHRLDREPYHCFEEVHNHSSKESLDLDGMNGQGETYVACLRKVPTSYFKDFALEEGSTSRPACPFSNVTGNLDFFLHLDSSLVVFSKLISG</sequence>
<name>A0A2P5ED45_TREOI</name>
<dbReference type="InParanoid" id="A0A2P5ED45"/>
<dbReference type="STRING" id="63057.A0A2P5ED45"/>
<dbReference type="Proteomes" id="UP000237000">
    <property type="component" value="Unassembled WGS sequence"/>
</dbReference>
<dbReference type="AlphaFoldDB" id="A0A2P5ED45"/>
<proteinExistence type="predicted"/>
<evidence type="ECO:0000313" key="2">
    <source>
        <dbReference type="Proteomes" id="UP000237000"/>
    </source>
</evidence>
<comment type="caution">
    <text evidence="1">The sequence shown here is derived from an EMBL/GenBank/DDBJ whole genome shotgun (WGS) entry which is preliminary data.</text>
</comment>
<gene>
    <name evidence="1" type="ORF">TorRG33x02_207430</name>
</gene>
<accession>A0A2P5ED45</accession>
<dbReference type="EMBL" id="JXTC01000178">
    <property type="protein sequence ID" value="PON83471.1"/>
    <property type="molecule type" value="Genomic_DNA"/>
</dbReference>
<reference evidence="2" key="1">
    <citation type="submission" date="2016-06" db="EMBL/GenBank/DDBJ databases">
        <title>Parallel loss of symbiosis genes in relatives of nitrogen-fixing non-legume Parasponia.</title>
        <authorList>
            <person name="Van Velzen R."/>
            <person name="Holmer R."/>
            <person name="Bu F."/>
            <person name="Rutten L."/>
            <person name="Van Zeijl A."/>
            <person name="Liu W."/>
            <person name="Santuari L."/>
            <person name="Cao Q."/>
            <person name="Sharma T."/>
            <person name="Shen D."/>
            <person name="Roswanjaya Y."/>
            <person name="Wardhani T."/>
            <person name="Kalhor M.S."/>
            <person name="Jansen J."/>
            <person name="Van den Hoogen J."/>
            <person name="Gungor B."/>
            <person name="Hartog M."/>
            <person name="Hontelez J."/>
            <person name="Verver J."/>
            <person name="Yang W.-C."/>
            <person name="Schijlen E."/>
            <person name="Repin R."/>
            <person name="Schilthuizen M."/>
            <person name="Schranz E."/>
            <person name="Heidstra R."/>
            <person name="Miyata K."/>
            <person name="Fedorova E."/>
            <person name="Kohlen W."/>
            <person name="Bisseling T."/>
            <person name="Smit S."/>
            <person name="Geurts R."/>
        </authorList>
    </citation>
    <scope>NUCLEOTIDE SEQUENCE [LARGE SCALE GENOMIC DNA]</scope>
    <source>
        <strain evidence="2">cv. RG33-2</strain>
    </source>
</reference>
<evidence type="ECO:0000313" key="1">
    <source>
        <dbReference type="EMBL" id="PON83471.1"/>
    </source>
</evidence>
<keyword evidence="2" id="KW-1185">Reference proteome</keyword>